<organism evidence="1">
    <name type="scientific">viral metagenome</name>
    <dbReference type="NCBI Taxonomy" id="1070528"/>
    <lineage>
        <taxon>unclassified sequences</taxon>
        <taxon>metagenomes</taxon>
        <taxon>organismal metagenomes</taxon>
    </lineage>
</organism>
<dbReference type="AlphaFoldDB" id="A0A6C0LD10"/>
<evidence type="ECO:0000313" key="1">
    <source>
        <dbReference type="EMBL" id="QHU28829.1"/>
    </source>
</evidence>
<name>A0A6C0LD10_9ZZZZ</name>
<dbReference type="SUPFAM" id="SSF52540">
    <property type="entry name" value="P-loop containing nucleoside triphosphate hydrolases"/>
    <property type="match status" value="1"/>
</dbReference>
<accession>A0A6C0LD10</accession>
<protein>
    <recommendedName>
        <fullName evidence="2">SF3 helicase domain-containing protein</fullName>
    </recommendedName>
</protein>
<proteinExistence type="predicted"/>
<dbReference type="EMBL" id="MN740474">
    <property type="protein sequence ID" value="QHU28829.1"/>
    <property type="molecule type" value="Genomic_DNA"/>
</dbReference>
<dbReference type="InterPro" id="IPR027417">
    <property type="entry name" value="P-loop_NTPase"/>
</dbReference>
<evidence type="ECO:0008006" key="2">
    <source>
        <dbReference type="Google" id="ProtNLM"/>
    </source>
</evidence>
<reference evidence="1" key="1">
    <citation type="journal article" date="2020" name="Nature">
        <title>Giant virus diversity and host interactions through global metagenomics.</title>
        <authorList>
            <person name="Schulz F."/>
            <person name="Roux S."/>
            <person name="Paez-Espino D."/>
            <person name="Jungbluth S."/>
            <person name="Walsh D.A."/>
            <person name="Denef V.J."/>
            <person name="McMahon K.D."/>
            <person name="Konstantinidis K.T."/>
            <person name="Eloe-Fadrosh E.A."/>
            <person name="Kyrpides N.C."/>
            <person name="Woyke T."/>
        </authorList>
    </citation>
    <scope>NUCLEOTIDE SEQUENCE</scope>
    <source>
        <strain evidence="1">GVMAG-M-3300027791-30</strain>
    </source>
</reference>
<dbReference type="Gene3D" id="3.40.50.300">
    <property type="entry name" value="P-loop containing nucleotide triphosphate hydrolases"/>
    <property type="match status" value="1"/>
</dbReference>
<sequence>MDFEKNREWANHINEQLEHSDPSSIVEYFENLEEKWKITNDITSSFTKIANNFNIHSLSDIDINFIETEKNKIIWEILGVHNKFKKLVRFYDDDNEDNEDDNNNYRLRWEKLLEKIYYSERLLRTHYLLIQTNKQHYSYSLNEDTSSLFKFVPISYEKNTSFQNLLLFLLEELSEAEYAKYNETLYKKIKTKIKGTTYDTYAWEPHMKIKQFIHDKCRRSLGKFDQWKNLTAGSNNLRQAIEYLVDCPDDELLKLVKDRHIFSYKNGVFLTKINKGTEDKPIWGTLFVPYGTKSEYLSPKIVASKYFKHEFNDFPEIKEDSWFDIMKQCPNFRKILDFQEFPEEVQLWICIFLGKCGYDIGEMENWQILMYLLGAGNAGKSTILTKILQKWYEEDDVGIIPNNIEKQYGLKPHINKFLVLAPEMQGDCKLEQTDWQLMCEGGKNSFAQKYKDAESEYWKVPMAMAGNSLIKYKNMGGQVSRRTAVVNFSKKVIDVDQNLDKKLEKEIPLIMKMCITGYLWAVNRYGDKGIWKILPEYFHENRNEMDQTTNILEHFLKSEKIIFDKELYIPEKVFKQAFNEHCRENNLGKEQWSFDFYSTTFTNNSIIIKKNTKRKYPAKLGDYITGTYFMGFDIRNTESNGDDPE</sequence>